<dbReference type="PANTHER" id="PTHR47396">
    <property type="entry name" value="TYPE I RESTRICTION ENZYME ECOKI R PROTEIN"/>
    <property type="match status" value="1"/>
</dbReference>
<dbReference type="NCBIfam" id="NF046055">
    <property type="entry name" value="restr_BPTD_3080"/>
    <property type="match status" value="1"/>
</dbReference>
<name>A0A1J4PUA5_9ACTN</name>
<dbReference type="AlphaFoldDB" id="A0A1J4PUA5"/>
<dbReference type="GO" id="GO:0003677">
    <property type="term" value="F:DNA binding"/>
    <property type="evidence" value="ECO:0007669"/>
    <property type="project" value="InterPro"/>
</dbReference>
<dbReference type="Gene3D" id="3.40.50.300">
    <property type="entry name" value="P-loop containing nucleotide triphosphate hydrolases"/>
    <property type="match status" value="2"/>
</dbReference>
<feature type="domain" description="Helicase/UvrB N-terminal" evidence="2">
    <location>
        <begin position="152"/>
        <end position="309"/>
    </location>
</feature>
<dbReference type="SUPFAM" id="SSF52540">
    <property type="entry name" value="P-loop containing nucleoside triphosphate hydrolases"/>
    <property type="match status" value="2"/>
</dbReference>
<comment type="caution">
    <text evidence="3">The sequence shown here is derived from an EMBL/GenBank/DDBJ whole genome shotgun (WGS) entry which is preliminary data.</text>
</comment>
<keyword evidence="3" id="KW-0255">Endonuclease</keyword>
<dbReference type="GO" id="GO:0005524">
    <property type="term" value="F:ATP binding"/>
    <property type="evidence" value="ECO:0007669"/>
    <property type="project" value="InterPro"/>
</dbReference>
<dbReference type="Pfam" id="PF04851">
    <property type="entry name" value="ResIII"/>
    <property type="match status" value="1"/>
</dbReference>
<evidence type="ECO:0000313" key="4">
    <source>
        <dbReference type="Proteomes" id="UP000034838"/>
    </source>
</evidence>
<protein>
    <submittedName>
        <fullName evidence="3">Type III restriction endonuclease</fullName>
    </submittedName>
</protein>
<dbReference type="InterPro" id="IPR027417">
    <property type="entry name" value="P-loop_NTPase"/>
</dbReference>
<dbReference type="EMBL" id="LBDA02000106">
    <property type="protein sequence ID" value="OIK23408.1"/>
    <property type="molecule type" value="Genomic_DNA"/>
</dbReference>
<dbReference type="GO" id="GO:0004519">
    <property type="term" value="F:endonuclease activity"/>
    <property type="evidence" value="ECO:0007669"/>
    <property type="project" value="UniProtKB-KW"/>
</dbReference>
<accession>A0A1J4PUA5</accession>
<evidence type="ECO:0000256" key="1">
    <source>
        <dbReference type="SAM" id="MobiDB-lite"/>
    </source>
</evidence>
<dbReference type="PANTHER" id="PTHR47396:SF1">
    <property type="entry name" value="ATP-DEPENDENT HELICASE IRC3-RELATED"/>
    <property type="match status" value="1"/>
</dbReference>
<feature type="compositionally biased region" description="Basic and acidic residues" evidence="1">
    <location>
        <begin position="1048"/>
        <end position="1062"/>
    </location>
</feature>
<gene>
    <name evidence="3" type="ORF">VT52_032660</name>
</gene>
<keyword evidence="3" id="KW-0540">Nuclease</keyword>
<dbReference type="InterPro" id="IPR050742">
    <property type="entry name" value="Helicase_Restrict-Modif_Enz"/>
</dbReference>
<evidence type="ECO:0000313" key="3">
    <source>
        <dbReference type="EMBL" id="OIK23408.1"/>
    </source>
</evidence>
<reference evidence="3" key="1">
    <citation type="submission" date="2016-10" db="EMBL/GenBank/DDBJ databases">
        <title>Genome sequence of Streptomyces malaysiense MUSC 136.</title>
        <authorList>
            <person name="Lee L.-H."/>
            <person name="Ser H.-L."/>
        </authorList>
    </citation>
    <scope>NUCLEOTIDE SEQUENCE [LARGE SCALE GENOMIC DNA]</scope>
    <source>
        <strain evidence="3">MUSC 136</strain>
    </source>
</reference>
<keyword evidence="3" id="KW-0378">Hydrolase</keyword>
<dbReference type="GO" id="GO:0005829">
    <property type="term" value="C:cytosol"/>
    <property type="evidence" value="ECO:0007669"/>
    <property type="project" value="TreeGrafter"/>
</dbReference>
<dbReference type="Proteomes" id="UP000034838">
    <property type="component" value="Unassembled WGS sequence"/>
</dbReference>
<feature type="compositionally biased region" description="Acidic residues" evidence="1">
    <location>
        <begin position="1028"/>
        <end position="1043"/>
    </location>
</feature>
<dbReference type="GO" id="GO:0016787">
    <property type="term" value="F:hydrolase activity"/>
    <property type="evidence" value="ECO:0007669"/>
    <property type="project" value="InterPro"/>
</dbReference>
<feature type="region of interest" description="Disordered" evidence="1">
    <location>
        <begin position="1028"/>
        <end position="1069"/>
    </location>
</feature>
<proteinExistence type="predicted"/>
<dbReference type="OrthoDB" id="9776021at2"/>
<dbReference type="InterPro" id="IPR006935">
    <property type="entry name" value="Helicase/UvrB_N"/>
</dbReference>
<organism evidence="3 4">
    <name type="scientific">Streptomyces malaysiense</name>
    <dbReference type="NCBI Taxonomy" id="1428626"/>
    <lineage>
        <taxon>Bacteria</taxon>
        <taxon>Bacillati</taxon>
        <taxon>Actinomycetota</taxon>
        <taxon>Actinomycetes</taxon>
        <taxon>Kitasatosporales</taxon>
        <taxon>Streptomycetaceae</taxon>
        <taxon>Streptomyces</taxon>
    </lineage>
</organism>
<sequence length="1069" mass="120344">MIENPIINSPYAEPAWHWELDQRGQPTGERVAGRRPSETWMPVPRVRKGRKTGAGVQHELFLDGILEERKGQDVIGNIRAEVSRWRQAGYPNITPTTRRLLEYWTDGTRERKLFFAQVEAVETAIYLTEVGTKLGKTWIGAHLDEANQEHNAGLPRVALKMATGAGKTVVMAMLIAWNTLNKVAGPQDRRFAKRFLLVAPGVTIRDRLRVLMPSDPNNYYKERDIVPADLWGALGQAQVAITNYHTFMLRTTREGQGLASKTKKLLLARSKDDPFVETPAMMVNRVLRDLGGSKGEIIVFNDEAHHCYQTRGAALEGAITVDELKGEEKKQAEEENKHARQWFDGLNHIMRKTGIKAVYDLSATPFYLNGSGYPEGTLFPWVVSDFGLLDAIESGLVKIPRVPVDDDAEHKDVSYLNLWEHIRDKMPTRAQKPATLADKTLPPVLEGAAHSLYRNYAQAFARWEEETRGTGSTPPVFIIVCNNTTVSKWVYDQIAGRELPDADGLGKPGMLEHFSNYDAQGRRYAVPRTILVDSAQLESDNPQLDAQFKAAAAEELEAFKEEYRTRFPDRDVEALKDADLLREVLNTVGKKGKLGQDVRCVVSVSMLTEGWDANTVTHILGVRAFGSHLLCEQVVGRGLRRISYAVNEEGLLEPEYADVYGIPFQFIQTDPNRELKSKPRPEPKHVRAMRDREDLRITFPCLEGYRVEVEEAQFYADFTEAEPFKVDEGVATRADVEGIVGEQARHTLVDGRDIRVQQVSFQLAKHAMDLLEDPKLGRKPWMFPNLVWLAKDWITHCVGTDNQRALAIISQVSEERQRAAELFFAALNRQEGDNTSKVLPIFARYAPEGSTDNVDFYTTKAVYEADEDKSPVNYVVLDGIDGNTWEQILATLLDGNKNVQSYVKNDHLEFAIPYLFAGRTHRYLPDFIVRLKPRDEDDEQRHLIVEVSGSRKSAGKRAVKAETARMWCAAVNNHGGFGKWGYVELSQNPTTFKSGLAAAIESLYGDGALTGLCEEGLKSVDRLKSDDIEADWGDDDYPWDDDLFSAAREAEGESRQRRQHDGNDDEEGK</sequence>
<evidence type="ECO:0000259" key="2">
    <source>
        <dbReference type="Pfam" id="PF04851"/>
    </source>
</evidence>
<keyword evidence="4" id="KW-1185">Reference proteome</keyword>